<organism evidence="2 3">
    <name type="scientific">Ditylenchus dipsaci</name>
    <dbReference type="NCBI Taxonomy" id="166011"/>
    <lineage>
        <taxon>Eukaryota</taxon>
        <taxon>Metazoa</taxon>
        <taxon>Ecdysozoa</taxon>
        <taxon>Nematoda</taxon>
        <taxon>Chromadorea</taxon>
        <taxon>Rhabditida</taxon>
        <taxon>Tylenchina</taxon>
        <taxon>Tylenchomorpha</taxon>
        <taxon>Sphaerularioidea</taxon>
        <taxon>Anguinidae</taxon>
        <taxon>Anguininae</taxon>
        <taxon>Ditylenchus</taxon>
    </lineage>
</organism>
<dbReference type="InterPro" id="IPR036071">
    <property type="entry name" value="AMMECR1_dom_sf"/>
</dbReference>
<sequence>MLMRLNNGSVPRCPTSIPNDKYPIFVTWKKGEDKHLRGCIGTFSRDLPLRDGLMEYAQNSAFRDSRFEPVSISEVPSLSCSVSLLVHFEPAKDYRDWTVGVHGIRIDYQQNGRRLSAVYLPEVALEQGWNHLETLNHLMRKGGFHGAIVENDRLSVIIERFQSEKVSLTYDEYCHLKKQKGEELPRLQHRNSLFNSCRP</sequence>
<dbReference type="PANTHER" id="PTHR13016">
    <property type="entry name" value="AMMECR1 HOMOLOG"/>
    <property type="match status" value="1"/>
</dbReference>
<evidence type="ECO:0000313" key="3">
    <source>
        <dbReference type="WBParaSite" id="jg25529"/>
    </source>
</evidence>
<dbReference type="Gene3D" id="3.30.700.20">
    <property type="entry name" value="Hypothetical protein ph0010, domain 1"/>
    <property type="match status" value="1"/>
</dbReference>
<dbReference type="Pfam" id="PF01871">
    <property type="entry name" value="AMMECR1"/>
    <property type="match status" value="1"/>
</dbReference>
<accession>A0A915E3T3</accession>
<dbReference type="AlphaFoldDB" id="A0A915E3T3"/>
<dbReference type="NCBIfam" id="TIGR00296">
    <property type="entry name" value="TIGR00296 family protein"/>
    <property type="match status" value="1"/>
</dbReference>
<evidence type="ECO:0000313" key="2">
    <source>
        <dbReference type="Proteomes" id="UP000887574"/>
    </source>
</evidence>
<dbReference type="SUPFAM" id="SSF143447">
    <property type="entry name" value="AMMECR1-like"/>
    <property type="match status" value="1"/>
</dbReference>
<dbReference type="InterPro" id="IPR027485">
    <property type="entry name" value="AMMECR1_N"/>
</dbReference>
<keyword evidence="2" id="KW-1185">Reference proteome</keyword>
<reference evidence="3" key="1">
    <citation type="submission" date="2022-11" db="UniProtKB">
        <authorList>
            <consortium name="WormBaseParasite"/>
        </authorList>
    </citation>
    <scope>IDENTIFICATION</scope>
</reference>
<dbReference type="PROSITE" id="PS51112">
    <property type="entry name" value="AMMECR1"/>
    <property type="match status" value="1"/>
</dbReference>
<name>A0A915E3T3_9BILA</name>
<feature type="domain" description="AMMECR1" evidence="1">
    <location>
        <begin position="1"/>
        <end position="177"/>
    </location>
</feature>
<evidence type="ECO:0000259" key="1">
    <source>
        <dbReference type="PROSITE" id="PS51112"/>
    </source>
</evidence>
<dbReference type="PANTHER" id="PTHR13016:SF0">
    <property type="entry name" value="AMME SYNDROME CANDIDATE GENE 1 PROTEIN"/>
    <property type="match status" value="1"/>
</dbReference>
<proteinExistence type="predicted"/>
<protein>
    <submittedName>
        <fullName evidence="3">AMMECR1 domain-containing protein</fullName>
    </submittedName>
</protein>
<dbReference type="Proteomes" id="UP000887574">
    <property type="component" value="Unplaced"/>
</dbReference>
<dbReference type="WBParaSite" id="jg25529">
    <property type="protein sequence ID" value="jg25529"/>
    <property type="gene ID" value="jg25529"/>
</dbReference>
<dbReference type="InterPro" id="IPR023473">
    <property type="entry name" value="AMMECR1"/>
</dbReference>
<dbReference type="InterPro" id="IPR002733">
    <property type="entry name" value="AMMECR1_domain"/>
</dbReference>